<accession>A0A3L8KQU4</accession>
<dbReference type="OrthoDB" id="9767875at2"/>
<proteinExistence type="predicted"/>
<organism evidence="2 4">
    <name type="scientific">Streptococcus iniae</name>
    <name type="common">Streptococcus shiloi</name>
    <dbReference type="NCBI Taxonomy" id="1346"/>
    <lineage>
        <taxon>Bacteria</taxon>
        <taxon>Bacillati</taxon>
        <taxon>Bacillota</taxon>
        <taxon>Bacilli</taxon>
        <taxon>Lactobacillales</taxon>
        <taxon>Streptococcaceae</taxon>
        <taxon>Streptococcus</taxon>
    </lineage>
</organism>
<dbReference type="NCBIfam" id="TIGR03713">
    <property type="entry name" value="acc_sec_asp1"/>
    <property type="match status" value="1"/>
</dbReference>
<dbReference type="GeneID" id="35765090"/>
<evidence type="ECO:0000313" key="3">
    <source>
        <dbReference type="Proteomes" id="UP000025245"/>
    </source>
</evidence>
<name>A0A3L8KQU4_STRIN</name>
<dbReference type="Proteomes" id="UP000269148">
    <property type="component" value="Unassembled WGS sequence"/>
</dbReference>
<dbReference type="AlphaFoldDB" id="A0A3L8KQU4"/>
<dbReference type="GO" id="GO:0015031">
    <property type="term" value="P:protein transport"/>
    <property type="evidence" value="ECO:0007669"/>
    <property type="project" value="InterPro"/>
</dbReference>
<dbReference type="EMBL" id="CP007586">
    <property type="protein sequence ID" value="AHY15307.1"/>
    <property type="molecule type" value="Genomic_DNA"/>
</dbReference>
<reference evidence="1 3" key="1">
    <citation type="journal article" date="2014" name="Genome Announc.">
        <title>Complete Genome Sequence of a Virulent Strain, Streptococcus iniae ISET0901, Isolated from Diseased Tilapia.</title>
        <authorList>
            <person name="Pridgeon J.W."/>
            <person name="Zhang D."/>
            <person name="Zhang L."/>
        </authorList>
    </citation>
    <scope>NUCLEOTIDE SEQUENCE [LARGE SCALE GENOMIC DNA]</scope>
    <source>
        <strain evidence="1 3">ISET0901</strain>
    </source>
</reference>
<dbReference type="STRING" id="1346.BMF34_02395"/>
<evidence type="ECO:0000313" key="4">
    <source>
        <dbReference type="Proteomes" id="UP000269148"/>
    </source>
</evidence>
<dbReference type="KEGG" id="siz:SI82_02500"/>
<evidence type="ECO:0000313" key="1">
    <source>
        <dbReference type="EMBL" id="AHY15307.1"/>
    </source>
</evidence>
<protein>
    <submittedName>
        <fullName evidence="2">Accessory Sec system protein Asp1</fullName>
    </submittedName>
</protein>
<dbReference type="SMR" id="A0A3L8KQU4"/>
<dbReference type="RefSeq" id="WP_003100882.1">
    <property type="nucleotide sequence ID" value="NZ_CP010783.1"/>
</dbReference>
<dbReference type="Pfam" id="PF16993">
    <property type="entry name" value="Asp1"/>
    <property type="match status" value="1"/>
</dbReference>
<reference evidence="2 4" key="2">
    <citation type="submission" date="2018-06" db="EMBL/GenBank/DDBJ databases">
        <title>Mutators as drivers of adaptation in pathogenic bacteria and a risk factor for host jumps and vaccine escape.</title>
        <authorList>
            <person name="Barnes A.C."/>
            <person name="Silayeva O."/>
        </authorList>
    </citation>
    <scope>NUCLEOTIDE SEQUENCE [LARGE SCALE GENOMIC DNA]</scope>
    <source>
        <strain evidence="2 4">QMA0445</strain>
    </source>
</reference>
<dbReference type="EMBL" id="QLQD01000027">
    <property type="protein sequence ID" value="RLU58237.1"/>
    <property type="molecule type" value="Genomic_DNA"/>
</dbReference>
<dbReference type="KEGG" id="siq:DQ08_02265"/>
<dbReference type="Proteomes" id="UP000025245">
    <property type="component" value="Chromosome"/>
</dbReference>
<sequence>MFYFIPSWYNDNRKWYDNTPLWFRVFERMTFDDTINQLKMFKHAKETSQILLLNYQPLFRYFLHKQDLLGEDYWSFFDDIQNISKQNASPISFKSLNWPKETQFLYSPFAIVAKHAGKQIGIIHFAENGNLFYIDFQIDGTNDKRYIFDDRGFLSSILYYDKSGEELYQDYLNENGLWQVREHFNDDRKYLEINTNADKEFQESFYSSWENLILERLTAYKAKQITKDDTIIIASHPQHNDLVNTVFDQEKKVYSFFGERQSLSDTAAIQPLIASSSLLVTASEKDELALKTTMETLSMTSKKMTRISPFDTRLRLGHSQTIRELILYFYIDGLSRVELEKVLRMLMAMMDQNLDIALSIVTFNRDLSLKELEKWVTAKLQDHYQPEHFFEKTADDAENQLDEDVELELKRITFNCFTNENQIIKALDRARLVIDLGQIPDQYTQIASISAGVPQINRVKTDYVNHLENGWLLQDLEALPEAIHYYFDGLANWNASLVYAIQKMADYTGGNILKQWKDLLEKD</sequence>
<dbReference type="InterPro" id="IPR022372">
    <property type="entry name" value="Accessory_SS_Asp1"/>
</dbReference>
<keyword evidence="3" id="KW-1185">Reference proteome</keyword>
<evidence type="ECO:0000313" key="2">
    <source>
        <dbReference type="EMBL" id="RLU58237.1"/>
    </source>
</evidence>
<gene>
    <name evidence="2" type="primary">asp1</name>
    <name evidence="2" type="ORF">DIY07_02430</name>
    <name evidence="1" type="ORF">DQ08_02265</name>
</gene>
<dbReference type="KEGG" id="sio:DW64_02250"/>